<name>A0ABP5ACB8_9MICC</name>
<feature type="transmembrane region" description="Helical" evidence="2">
    <location>
        <begin position="204"/>
        <end position="224"/>
    </location>
</feature>
<feature type="transmembrane region" description="Helical" evidence="2">
    <location>
        <begin position="150"/>
        <end position="170"/>
    </location>
</feature>
<feature type="transmembrane region" description="Helical" evidence="2">
    <location>
        <begin position="120"/>
        <end position="144"/>
    </location>
</feature>
<evidence type="ECO:0000313" key="4">
    <source>
        <dbReference type="Proteomes" id="UP001500784"/>
    </source>
</evidence>
<feature type="transmembrane region" description="Helical" evidence="2">
    <location>
        <begin position="182"/>
        <end position="198"/>
    </location>
</feature>
<dbReference type="Proteomes" id="UP001500784">
    <property type="component" value="Unassembled WGS sequence"/>
</dbReference>
<reference evidence="4" key="1">
    <citation type="journal article" date="2019" name="Int. J. Syst. Evol. Microbiol.">
        <title>The Global Catalogue of Microorganisms (GCM) 10K type strain sequencing project: providing services to taxonomists for standard genome sequencing and annotation.</title>
        <authorList>
            <consortium name="The Broad Institute Genomics Platform"/>
            <consortium name="The Broad Institute Genome Sequencing Center for Infectious Disease"/>
            <person name="Wu L."/>
            <person name="Ma J."/>
        </authorList>
    </citation>
    <scope>NUCLEOTIDE SEQUENCE [LARGE SCALE GENOMIC DNA]</scope>
    <source>
        <strain evidence="4">JCM 13316</strain>
    </source>
</reference>
<gene>
    <name evidence="3" type="ORF">GCM10009688_13410</name>
</gene>
<keyword evidence="2" id="KW-0812">Transmembrane</keyword>
<protein>
    <recommendedName>
        <fullName evidence="5">Transporter</fullName>
    </recommendedName>
</protein>
<dbReference type="RefSeq" id="WP_246167243.1">
    <property type="nucleotide sequence ID" value="NZ_BAAALV010000002.1"/>
</dbReference>
<evidence type="ECO:0000256" key="1">
    <source>
        <dbReference type="SAM" id="MobiDB-lite"/>
    </source>
</evidence>
<keyword evidence="4" id="KW-1185">Reference proteome</keyword>
<feature type="region of interest" description="Disordered" evidence="1">
    <location>
        <begin position="1"/>
        <end position="25"/>
    </location>
</feature>
<accession>A0ABP5ACB8</accession>
<keyword evidence="2" id="KW-0472">Membrane</keyword>
<organism evidence="3 4">
    <name type="scientific">Arthrobacter gandavensis</name>
    <dbReference type="NCBI Taxonomy" id="169960"/>
    <lineage>
        <taxon>Bacteria</taxon>
        <taxon>Bacillati</taxon>
        <taxon>Actinomycetota</taxon>
        <taxon>Actinomycetes</taxon>
        <taxon>Micrococcales</taxon>
        <taxon>Micrococcaceae</taxon>
        <taxon>Arthrobacter</taxon>
    </lineage>
</organism>
<keyword evidence="2" id="KW-1133">Transmembrane helix</keyword>
<sequence>MSRHEAGAHLSATPKQSTEHPDSAAAEELPLDLHSALRVVQDAERSARRGLSGNTALVYLLWGATWIIGYGTLWGTQQGWLPLEPPAALLVLGTALAVATVSTIAIFFRSSRGLRGQSAFQGGMYGAAWALGFTVMGGLSAVIGRAVEDFWLRGLLINSIAILIVGLLYITGGTTFNDRAQSFLGIWLLLVTVAALVSGPDHFLAVFLFLGATGLLAGSAVEYLRTRRQRNGGADA</sequence>
<evidence type="ECO:0000256" key="2">
    <source>
        <dbReference type="SAM" id="Phobius"/>
    </source>
</evidence>
<feature type="transmembrane region" description="Helical" evidence="2">
    <location>
        <begin position="56"/>
        <end position="75"/>
    </location>
</feature>
<evidence type="ECO:0000313" key="3">
    <source>
        <dbReference type="EMBL" id="GAA1909985.1"/>
    </source>
</evidence>
<comment type="caution">
    <text evidence="3">The sequence shown here is derived from an EMBL/GenBank/DDBJ whole genome shotgun (WGS) entry which is preliminary data.</text>
</comment>
<proteinExistence type="predicted"/>
<dbReference type="EMBL" id="BAAALV010000002">
    <property type="protein sequence ID" value="GAA1909985.1"/>
    <property type="molecule type" value="Genomic_DNA"/>
</dbReference>
<evidence type="ECO:0008006" key="5">
    <source>
        <dbReference type="Google" id="ProtNLM"/>
    </source>
</evidence>
<feature type="transmembrane region" description="Helical" evidence="2">
    <location>
        <begin position="87"/>
        <end position="108"/>
    </location>
</feature>